<evidence type="ECO:0000313" key="4">
    <source>
        <dbReference type="Proteomes" id="UP000677228"/>
    </source>
</evidence>
<dbReference type="InterPro" id="IPR036397">
    <property type="entry name" value="RNaseH_sf"/>
</dbReference>
<evidence type="ECO:0000259" key="1">
    <source>
        <dbReference type="Pfam" id="PF13358"/>
    </source>
</evidence>
<protein>
    <recommendedName>
        <fullName evidence="1">Tc1-like transposase DDE domain-containing protein</fullName>
    </recommendedName>
</protein>
<dbReference type="GO" id="GO:0003676">
    <property type="term" value="F:nucleic acid binding"/>
    <property type="evidence" value="ECO:0007669"/>
    <property type="project" value="InterPro"/>
</dbReference>
<dbReference type="Gene3D" id="3.30.420.10">
    <property type="entry name" value="Ribonuclease H-like superfamily/Ribonuclease H"/>
    <property type="match status" value="1"/>
</dbReference>
<dbReference type="EMBL" id="CAJNOK010021654">
    <property type="protein sequence ID" value="CAF1335520.1"/>
    <property type="molecule type" value="Genomic_DNA"/>
</dbReference>
<comment type="caution">
    <text evidence="2">The sequence shown here is derived from an EMBL/GenBank/DDBJ whole genome shotgun (WGS) entry which is preliminary data.</text>
</comment>
<dbReference type="PANTHER" id="PTHR47326">
    <property type="entry name" value="TRANSPOSABLE ELEMENT TC3 TRANSPOSASE-LIKE PROTEIN"/>
    <property type="match status" value="1"/>
</dbReference>
<gene>
    <name evidence="2" type="ORF">OVA965_LOCUS30091</name>
    <name evidence="3" type="ORF">TMI583_LOCUS30885</name>
</gene>
<dbReference type="PANTHER" id="PTHR47326:SF1">
    <property type="entry name" value="HTH PSQ-TYPE DOMAIN-CONTAINING PROTEIN"/>
    <property type="match status" value="1"/>
</dbReference>
<evidence type="ECO:0000313" key="3">
    <source>
        <dbReference type="EMBL" id="CAF4146798.1"/>
    </source>
</evidence>
<dbReference type="Proteomes" id="UP000682733">
    <property type="component" value="Unassembled WGS sequence"/>
</dbReference>
<name>A0A8S2EXI3_9BILA</name>
<dbReference type="SUPFAM" id="SSF53098">
    <property type="entry name" value="Ribonuclease H-like"/>
    <property type="match status" value="1"/>
</dbReference>
<feature type="domain" description="Tc1-like transposase DDE" evidence="1">
    <location>
        <begin position="10"/>
        <end position="104"/>
    </location>
</feature>
<reference evidence="2" key="1">
    <citation type="submission" date="2021-02" db="EMBL/GenBank/DDBJ databases">
        <authorList>
            <person name="Nowell W R."/>
        </authorList>
    </citation>
    <scope>NUCLEOTIDE SEQUENCE</scope>
</reference>
<dbReference type="InterPro" id="IPR012337">
    <property type="entry name" value="RNaseH-like_sf"/>
</dbReference>
<evidence type="ECO:0000313" key="2">
    <source>
        <dbReference type="EMBL" id="CAF1335520.1"/>
    </source>
</evidence>
<dbReference type="AlphaFoldDB" id="A0A8S2EXI3"/>
<proteinExistence type="predicted"/>
<dbReference type="Proteomes" id="UP000677228">
    <property type="component" value="Unassembled WGS sequence"/>
</dbReference>
<organism evidence="2 4">
    <name type="scientific">Didymodactylos carnosus</name>
    <dbReference type="NCBI Taxonomy" id="1234261"/>
    <lineage>
        <taxon>Eukaryota</taxon>
        <taxon>Metazoa</taxon>
        <taxon>Spiralia</taxon>
        <taxon>Gnathifera</taxon>
        <taxon>Rotifera</taxon>
        <taxon>Eurotatoria</taxon>
        <taxon>Bdelloidea</taxon>
        <taxon>Philodinida</taxon>
        <taxon>Philodinidae</taxon>
        <taxon>Didymodactylos</taxon>
    </lineage>
</organism>
<dbReference type="InterPro" id="IPR038717">
    <property type="entry name" value="Tc1-like_DDE_dom"/>
</dbReference>
<accession>A0A8S2EXI3</accession>
<sequence length="146" mass="16760">MSGGARGLLITYTGRVNGPAYIEIFKDALTDFIENAFGPGNPNWVYMQDNAPPHTSKFAMKWLKDKNINVMKWPPSSPDLNPIENLWDNIDKKLRYLKPTNVTQLEQMIHDLWNKVSCQECQSLVDSMPRRIRQCIKARGNSFSKC</sequence>
<dbReference type="Pfam" id="PF13358">
    <property type="entry name" value="DDE_3"/>
    <property type="match status" value="1"/>
</dbReference>
<dbReference type="EMBL" id="CAJOBA010043276">
    <property type="protein sequence ID" value="CAF4146798.1"/>
    <property type="molecule type" value="Genomic_DNA"/>
</dbReference>